<dbReference type="KEGG" id="gey:QMQ05_08165"/>
<feature type="domain" description="Resolvase/invertase-type recombinase catalytic" evidence="1">
    <location>
        <begin position="1"/>
        <end position="32"/>
    </location>
</feature>
<evidence type="ECO:0000259" key="1">
    <source>
        <dbReference type="PROSITE" id="PS51736"/>
    </source>
</evidence>
<organism evidence="2 3">
    <name type="scientific">Glutamicibacter ectropisis</name>
    <dbReference type="NCBI Taxonomy" id="3046593"/>
    <lineage>
        <taxon>Bacteria</taxon>
        <taxon>Bacillati</taxon>
        <taxon>Actinomycetota</taxon>
        <taxon>Actinomycetes</taxon>
        <taxon>Micrococcales</taxon>
        <taxon>Micrococcaceae</taxon>
        <taxon>Glutamicibacter</taxon>
    </lineage>
</organism>
<dbReference type="Proteomes" id="UP001486888">
    <property type="component" value="Chromosome"/>
</dbReference>
<evidence type="ECO:0000313" key="2">
    <source>
        <dbReference type="EMBL" id="XAO47469.1"/>
    </source>
</evidence>
<proteinExistence type="predicted"/>
<evidence type="ECO:0000313" key="3">
    <source>
        <dbReference type="Proteomes" id="UP001486888"/>
    </source>
</evidence>
<protein>
    <recommendedName>
        <fullName evidence="1">Resolvase/invertase-type recombinase catalytic domain-containing protein</fullName>
    </recommendedName>
</protein>
<dbReference type="GO" id="GO:0003677">
    <property type="term" value="F:DNA binding"/>
    <property type="evidence" value="ECO:0007669"/>
    <property type="project" value="InterPro"/>
</dbReference>
<dbReference type="EMBL" id="CP125942">
    <property type="protein sequence ID" value="XAO47469.1"/>
    <property type="molecule type" value="Genomic_DNA"/>
</dbReference>
<sequence>MLFAFFAAMAAPERENIREATLEGLNAPARKGDHDGRPLVITDDLLHTVLRPRANVESLEGIRLDLNIPTGKLKGRNPDLASIYRVLSEHEKPQAHLDAVGQAHTDFAALHPGTRHD</sequence>
<name>A0AAU6WI81_9MICC</name>
<keyword evidence="3" id="KW-1185">Reference proteome</keyword>
<dbReference type="GO" id="GO:0000150">
    <property type="term" value="F:DNA strand exchange activity"/>
    <property type="evidence" value="ECO:0007669"/>
    <property type="project" value="InterPro"/>
</dbReference>
<gene>
    <name evidence="2" type="ORF">QMQ05_08165</name>
</gene>
<reference evidence="2 3" key="1">
    <citation type="submission" date="2023-05" db="EMBL/GenBank/DDBJ databases">
        <title>Glutamicibacter sp. B1, complete genome.</title>
        <authorList>
            <person name="Long Y.H."/>
            <person name="Fang T."/>
            <person name="Li X.Y."/>
        </authorList>
    </citation>
    <scope>NUCLEOTIDE SEQUENCE [LARGE SCALE GENOMIC DNA]</scope>
    <source>
        <strain evidence="2 3">B1</strain>
    </source>
</reference>
<accession>A0AAU6WI81</accession>
<dbReference type="RefSeq" id="WP_345474518.1">
    <property type="nucleotide sequence ID" value="NZ_CP125942.1"/>
</dbReference>
<dbReference type="InterPro" id="IPR006119">
    <property type="entry name" value="Resolv_N"/>
</dbReference>
<dbReference type="PROSITE" id="PS51736">
    <property type="entry name" value="RECOMBINASES_3"/>
    <property type="match status" value="1"/>
</dbReference>
<dbReference type="AlphaFoldDB" id="A0AAU6WI81"/>